<reference evidence="1" key="1">
    <citation type="journal article" date="2021" name="Open Biol.">
        <title>Shared evolutionary footprints suggest mitochondrial oxidative damage underlies multiple complex I losses in fungi.</title>
        <authorList>
            <person name="Schikora-Tamarit M.A."/>
            <person name="Marcet-Houben M."/>
            <person name="Nosek J."/>
            <person name="Gabaldon T."/>
        </authorList>
    </citation>
    <scope>NUCLEOTIDE SEQUENCE</scope>
    <source>
        <strain evidence="1">CBS2887</strain>
    </source>
</reference>
<proteinExistence type="predicted"/>
<organism evidence="1 2">
    <name type="scientific">Wickerhamomyces pijperi</name>
    <name type="common">Yeast</name>
    <name type="synonym">Pichia pijperi</name>
    <dbReference type="NCBI Taxonomy" id="599730"/>
    <lineage>
        <taxon>Eukaryota</taxon>
        <taxon>Fungi</taxon>
        <taxon>Dikarya</taxon>
        <taxon>Ascomycota</taxon>
        <taxon>Saccharomycotina</taxon>
        <taxon>Saccharomycetes</taxon>
        <taxon>Phaffomycetales</taxon>
        <taxon>Wickerhamomycetaceae</taxon>
        <taxon>Wickerhamomyces</taxon>
    </lineage>
</organism>
<evidence type="ECO:0000313" key="2">
    <source>
        <dbReference type="Proteomes" id="UP000774326"/>
    </source>
</evidence>
<protein>
    <submittedName>
        <fullName evidence="1">Uncharacterized protein</fullName>
    </submittedName>
</protein>
<keyword evidence="2" id="KW-1185">Reference proteome</keyword>
<sequence>MSSCLLILAVPLNKPDINESSSLLFFSSDLYFSILLRPWIDFKSSRSSSLLRRFLLLLATGPDPVPVNKSSAPPWSSWKSVRVNKSLNSSFLNPPRFWFGSFKILSVKSILKI</sequence>
<dbReference type="AlphaFoldDB" id="A0A9P8Q507"/>
<accession>A0A9P8Q507</accession>
<comment type="caution">
    <text evidence="1">The sequence shown here is derived from an EMBL/GenBank/DDBJ whole genome shotgun (WGS) entry which is preliminary data.</text>
</comment>
<dbReference type="Proteomes" id="UP000774326">
    <property type="component" value="Unassembled WGS sequence"/>
</dbReference>
<gene>
    <name evidence="1" type="ORF">WICPIJ_005830</name>
</gene>
<name>A0A9P8Q507_WICPI</name>
<evidence type="ECO:0000313" key="1">
    <source>
        <dbReference type="EMBL" id="KAH3683217.1"/>
    </source>
</evidence>
<reference evidence="1" key="2">
    <citation type="submission" date="2021-01" db="EMBL/GenBank/DDBJ databases">
        <authorList>
            <person name="Schikora-Tamarit M.A."/>
        </authorList>
    </citation>
    <scope>NUCLEOTIDE SEQUENCE</scope>
    <source>
        <strain evidence="1">CBS2887</strain>
    </source>
</reference>
<dbReference type="EMBL" id="JAEUBG010003209">
    <property type="protein sequence ID" value="KAH3683217.1"/>
    <property type="molecule type" value="Genomic_DNA"/>
</dbReference>